<feature type="compositionally biased region" description="Low complexity" evidence="1">
    <location>
        <begin position="395"/>
        <end position="404"/>
    </location>
</feature>
<proteinExistence type="predicted"/>
<accession>A0A239ATR3</accession>
<evidence type="ECO:0000313" key="2">
    <source>
        <dbReference type="EMBL" id="SNR98358.1"/>
    </source>
</evidence>
<keyword evidence="3" id="KW-1185">Reference proteome</keyword>
<evidence type="ECO:0000313" key="3">
    <source>
        <dbReference type="Proteomes" id="UP000198420"/>
    </source>
</evidence>
<dbReference type="AlphaFoldDB" id="A0A239ATR3"/>
<reference evidence="3" key="1">
    <citation type="submission" date="2017-06" db="EMBL/GenBank/DDBJ databases">
        <authorList>
            <person name="Varghese N."/>
            <person name="Submissions S."/>
        </authorList>
    </citation>
    <scope>NUCLEOTIDE SEQUENCE [LARGE SCALE GENOMIC DNA]</scope>
    <source>
        <strain evidence="3">DSM 44485</strain>
    </source>
</reference>
<organism evidence="2 3">
    <name type="scientific">Actinomadura mexicana</name>
    <dbReference type="NCBI Taxonomy" id="134959"/>
    <lineage>
        <taxon>Bacteria</taxon>
        <taxon>Bacillati</taxon>
        <taxon>Actinomycetota</taxon>
        <taxon>Actinomycetes</taxon>
        <taxon>Streptosporangiales</taxon>
        <taxon>Thermomonosporaceae</taxon>
        <taxon>Actinomadura</taxon>
    </lineage>
</organism>
<dbReference type="Proteomes" id="UP000198420">
    <property type="component" value="Unassembled WGS sequence"/>
</dbReference>
<gene>
    <name evidence="2" type="ORF">SAMN06265355_109168</name>
</gene>
<protein>
    <submittedName>
        <fullName evidence="2">Uncharacterized protein</fullName>
    </submittedName>
</protein>
<feature type="region of interest" description="Disordered" evidence="1">
    <location>
        <begin position="393"/>
        <end position="415"/>
    </location>
</feature>
<sequence length="415" mass="45157">MGDPGKSVYLHVGAPTAEAAFLHRALWSNRRRLGDTGVCYPVTGPQEHFAAVMDLREMSWGGHRDPAWEGAWDRVVRRARDWDGPTVVFSQPLLGGATEQQVKRAVSALEPAEVHVVLATRDLGWQLILDWQEQIRHAHTITFERFVDDLVALGIDAPEPYGEMFWGLHDPVRVLRAWGSAVPRERVHVLTLPPPGGRAGVMWDRFRTLVGVEDGVCDLGGIPGDEPLSAIEAELLRRLNERMGPALGGDYERMVQDHLLGNGLVGHGLVGRGLVGREGSPRLAGGTADTARTRMGLPARHAAWAAHRTRELAESLRASGYDVAGDLDELTTSRAPEAAMLPGDVPEELIATASVGVVAHLLEELSLARERVGLAHLHSEMTGVKENLDRLMETAASPSPALQRAARRAAGRRNP</sequence>
<dbReference type="EMBL" id="FZNP01000009">
    <property type="protein sequence ID" value="SNR98358.1"/>
    <property type="molecule type" value="Genomic_DNA"/>
</dbReference>
<name>A0A239ATR3_9ACTN</name>
<evidence type="ECO:0000256" key="1">
    <source>
        <dbReference type="SAM" id="MobiDB-lite"/>
    </source>
</evidence>
<feature type="compositionally biased region" description="Basic residues" evidence="1">
    <location>
        <begin position="405"/>
        <end position="415"/>
    </location>
</feature>